<feature type="domain" description="Integrase catalytic" evidence="14">
    <location>
        <begin position="954"/>
        <end position="1113"/>
    </location>
</feature>
<keyword evidence="4" id="KW-0548">Nucleotidyltransferase</keyword>
<feature type="region of interest" description="Disordered" evidence="12">
    <location>
        <begin position="241"/>
        <end position="263"/>
    </location>
</feature>
<dbReference type="GO" id="GO:0019899">
    <property type="term" value="F:enzyme binding"/>
    <property type="evidence" value="ECO:0007669"/>
    <property type="project" value="UniProtKB-ARBA"/>
</dbReference>
<dbReference type="PANTHER" id="PTHR37984">
    <property type="entry name" value="PROTEIN CBG26694"/>
    <property type="match status" value="1"/>
</dbReference>
<evidence type="ECO:0000313" key="16">
    <source>
        <dbReference type="Proteomes" id="UP000054721"/>
    </source>
</evidence>
<evidence type="ECO:0000256" key="4">
    <source>
        <dbReference type="ARBA" id="ARBA00022695"/>
    </source>
</evidence>
<dbReference type="Proteomes" id="UP000054721">
    <property type="component" value="Unassembled WGS sequence"/>
</dbReference>
<keyword evidence="10" id="KW-0511">Multifunctional enzyme</keyword>
<dbReference type="Pfam" id="PF17921">
    <property type="entry name" value="Integrase_H2C2"/>
    <property type="match status" value="1"/>
</dbReference>
<dbReference type="CDD" id="cd00303">
    <property type="entry name" value="retropepsin_like"/>
    <property type="match status" value="1"/>
</dbReference>
<evidence type="ECO:0000256" key="12">
    <source>
        <dbReference type="SAM" id="MobiDB-lite"/>
    </source>
</evidence>
<dbReference type="SMART" id="SM00343">
    <property type="entry name" value="ZnF_C2HC"/>
    <property type="match status" value="1"/>
</dbReference>
<dbReference type="GO" id="GO:0006508">
    <property type="term" value="P:proteolysis"/>
    <property type="evidence" value="ECO:0007669"/>
    <property type="project" value="UniProtKB-KW"/>
</dbReference>
<dbReference type="PANTHER" id="PTHR37984:SF5">
    <property type="entry name" value="PROTEIN NYNRIN-LIKE"/>
    <property type="match status" value="1"/>
</dbReference>
<dbReference type="GO" id="GO:0003964">
    <property type="term" value="F:RNA-directed DNA polymerase activity"/>
    <property type="evidence" value="ECO:0007669"/>
    <property type="project" value="UniProtKB-KW"/>
</dbReference>
<keyword evidence="5" id="KW-0540">Nuclease</keyword>
<dbReference type="PROSITE" id="PS50994">
    <property type="entry name" value="INTEGRASE"/>
    <property type="match status" value="1"/>
</dbReference>
<keyword evidence="16" id="KW-1185">Reference proteome</keyword>
<dbReference type="EMBL" id="JYDW01000307">
    <property type="protein sequence ID" value="KRZ49542.1"/>
    <property type="molecule type" value="Genomic_DNA"/>
</dbReference>
<dbReference type="InterPro" id="IPR036875">
    <property type="entry name" value="Znf_CCHC_sf"/>
</dbReference>
<dbReference type="Gene3D" id="3.10.20.370">
    <property type="match status" value="1"/>
</dbReference>
<accession>A0A0V1KR25</accession>
<dbReference type="GO" id="GO:0004190">
    <property type="term" value="F:aspartic-type endopeptidase activity"/>
    <property type="evidence" value="ECO:0007669"/>
    <property type="project" value="UniProtKB-KW"/>
</dbReference>
<evidence type="ECO:0000256" key="8">
    <source>
        <dbReference type="ARBA" id="ARBA00022918"/>
    </source>
</evidence>
<dbReference type="InterPro" id="IPR021109">
    <property type="entry name" value="Peptidase_aspartic_dom_sf"/>
</dbReference>
<dbReference type="Gene3D" id="4.10.60.10">
    <property type="entry name" value="Zinc finger, CCHC-type"/>
    <property type="match status" value="1"/>
</dbReference>
<sequence>MNRAPDGATNGERGRIDGPEWVRPPEVLTMVSNVETWFEHMELYFRAGRIAPERRAALVQYHTDAEVRSIMRAMDVQETDDYDGLKSALFEAFGVRTGPERFSAEFFRRKQQRGECVRVFAGHLRRLFSKAFPEMSGSADKILLQQFKAGLSADSVKTAVLRSEMDNFAEAVEVAVKEERVVRELTTLEESIASVKTDAYQEDEPTAGRVTEAAAAAVTTRKEVGDDLAEVLRQLKELLTDNTPAATKKPLPRQRRRPERRGDRRCWKCGGLGHLSRECQASSRDARASEVSITNRTLPVVVIRAREIETLIVEGSVGGVRCDMLVDTGSATLRDVPKPSIRLKTASGTKLEITNACVTEIILGKSVTVQHTVLYVRELSHKILLGWDFMRYHGCTSDPTAGCLRMRQVGAYGSPSSAGSSMEKMLPSEQESSGKHRSALAAILREFADVLSTLDEDLGRTSVVRHAIHTGDAKPVRCSPRRIPYHQRAQVEALLDEMLRRGRRTIKQSLGIPNRTCEEERRVMPVLCRLPAAEQPHTEGCSPAPEDRRHFGCAGGCTMVFDPGPGKRILAVQSDALWTVQRTGHLSEAYGDSPERPGGLRLLGVPGRCHRIWQGCRKHTARLREVLRRFREVRLKVKPEKCRLMKRRVSYLGHIISEKGIATDPSKTSAVREWPALTCVSELRQFLGLATYYRKFFNGFANVAAPLHRLLEKGAEWDWSKACQSAFDALKHHFTSAPVLAYPDFHRQFIVDVDASGDGLGAVLSQREGKAERVVAYASRTLIKAERRYCATWREMLSLVWALREFRPYLYGQRFLVRTDHSCLRWLTTFREPEGQVARWLESLAELDFEVEHRAGRLHGNADALSRTSCAQCGRLVEGSACAVQAAQLRTEDSMHDSRYAGHLGERRTLARVRSRFYWPGMSGDVHTWCRTCTQCARRKGPTKNNRAPMQAMAAGYPLQRVGMDILGPLEKTPSGNRYVLVLTDYFTKWTAAFPLANMEASTVAKVLVEKYVAYFGAPDCLHSDQGRSFEASVVLEMCRLFGIKKTRSSPYHPQGNGQAERFNRTLLDMLSIMVDGNPAQWDAMLPFALLAYNSSVYESTGVTPAIAMLGRELQLPLDVQIGNPPEREAQGLPDYIRETRERIDRVHDLARDHLKTQKRRQKCLHDRHIKESHFCPNDRV</sequence>
<dbReference type="InterPro" id="IPR041588">
    <property type="entry name" value="Integrase_H2C2"/>
</dbReference>
<dbReference type="FunFam" id="3.30.420.10:FF:000032">
    <property type="entry name" value="Retrovirus-related Pol polyprotein from transposon 297-like Protein"/>
    <property type="match status" value="1"/>
</dbReference>
<comment type="caution">
    <text evidence="15">The sequence shown here is derived from an EMBL/GenBank/DDBJ whole genome shotgun (WGS) entry which is preliminary data.</text>
</comment>
<dbReference type="GO" id="GO:0008270">
    <property type="term" value="F:zinc ion binding"/>
    <property type="evidence" value="ECO:0007669"/>
    <property type="project" value="UniProtKB-KW"/>
</dbReference>
<keyword evidence="11" id="KW-0479">Metal-binding</keyword>
<dbReference type="OrthoDB" id="5832112at2759"/>
<evidence type="ECO:0000256" key="9">
    <source>
        <dbReference type="ARBA" id="ARBA00023125"/>
    </source>
</evidence>
<keyword evidence="6" id="KW-0064">Aspartyl protease</keyword>
<dbReference type="InterPro" id="IPR001878">
    <property type="entry name" value="Znf_CCHC"/>
</dbReference>
<dbReference type="Gene3D" id="2.40.70.10">
    <property type="entry name" value="Acid Proteases"/>
    <property type="match status" value="1"/>
</dbReference>
<dbReference type="FunFam" id="3.10.20.370:FF:000001">
    <property type="entry name" value="Retrovirus-related Pol polyprotein from transposon 17.6-like protein"/>
    <property type="match status" value="1"/>
</dbReference>
<keyword evidence="9" id="KW-0238">DNA-binding</keyword>
<proteinExistence type="predicted"/>
<dbReference type="GO" id="GO:0004519">
    <property type="term" value="F:endonuclease activity"/>
    <property type="evidence" value="ECO:0007669"/>
    <property type="project" value="UniProtKB-KW"/>
</dbReference>
<organism evidence="15 16">
    <name type="scientific">Trichinella nativa</name>
    <dbReference type="NCBI Taxonomy" id="6335"/>
    <lineage>
        <taxon>Eukaryota</taxon>
        <taxon>Metazoa</taxon>
        <taxon>Ecdysozoa</taxon>
        <taxon>Nematoda</taxon>
        <taxon>Enoplea</taxon>
        <taxon>Dorylaimia</taxon>
        <taxon>Trichinellida</taxon>
        <taxon>Trichinellidae</taxon>
        <taxon>Trichinella</taxon>
    </lineage>
</organism>
<keyword evidence="2" id="KW-0645">Protease</keyword>
<dbReference type="STRING" id="6335.A0A0V1KR25"/>
<keyword evidence="3" id="KW-0808">Transferase</keyword>
<dbReference type="EC" id="2.7.7.49" evidence="1"/>
<dbReference type="Pfam" id="PF00098">
    <property type="entry name" value="zf-CCHC"/>
    <property type="match status" value="1"/>
</dbReference>
<dbReference type="SUPFAM" id="SSF57756">
    <property type="entry name" value="Retrovirus zinc finger-like domains"/>
    <property type="match status" value="1"/>
</dbReference>
<dbReference type="FunFam" id="1.10.340.70:FF:000001">
    <property type="entry name" value="Retrovirus-related Pol polyprotein from transposon gypsy-like Protein"/>
    <property type="match status" value="1"/>
</dbReference>
<feature type="domain" description="CCHC-type" evidence="13">
    <location>
        <begin position="264"/>
        <end position="279"/>
    </location>
</feature>
<dbReference type="Pfam" id="PF00665">
    <property type="entry name" value="rve"/>
    <property type="match status" value="1"/>
</dbReference>
<reference evidence="15 16" key="1">
    <citation type="submission" date="2015-05" db="EMBL/GenBank/DDBJ databases">
        <title>Evolution of Trichinella species and genotypes.</title>
        <authorList>
            <person name="Korhonen P.K."/>
            <person name="Edoardo P."/>
            <person name="Giuseppe L.R."/>
            <person name="Gasser R.B."/>
        </authorList>
    </citation>
    <scope>NUCLEOTIDE SEQUENCE [LARGE SCALE GENOMIC DNA]</scope>
    <source>
        <strain evidence="15">ISS10</strain>
    </source>
</reference>
<name>A0A0V1KR25_9BILA</name>
<dbReference type="InterPro" id="IPR001584">
    <property type="entry name" value="Integrase_cat-core"/>
</dbReference>
<evidence type="ECO:0000259" key="14">
    <source>
        <dbReference type="PROSITE" id="PS50994"/>
    </source>
</evidence>
<dbReference type="InterPro" id="IPR041577">
    <property type="entry name" value="RT_RNaseH_2"/>
</dbReference>
<evidence type="ECO:0000256" key="1">
    <source>
        <dbReference type="ARBA" id="ARBA00012493"/>
    </source>
</evidence>
<dbReference type="SUPFAM" id="SSF53098">
    <property type="entry name" value="Ribonuclease H-like"/>
    <property type="match status" value="1"/>
</dbReference>
<dbReference type="SUPFAM" id="SSF56672">
    <property type="entry name" value="DNA/RNA polymerases"/>
    <property type="match status" value="1"/>
</dbReference>
<dbReference type="InterPro" id="IPR036397">
    <property type="entry name" value="RNaseH_sf"/>
</dbReference>
<dbReference type="SUPFAM" id="SSF50630">
    <property type="entry name" value="Acid proteases"/>
    <property type="match status" value="1"/>
</dbReference>
<keyword evidence="8" id="KW-0695">RNA-directed DNA polymerase</keyword>
<evidence type="ECO:0000313" key="15">
    <source>
        <dbReference type="EMBL" id="KRZ49542.1"/>
    </source>
</evidence>
<evidence type="ECO:0000256" key="6">
    <source>
        <dbReference type="ARBA" id="ARBA00022750"/>
    </source>
</evidence>
<dbReference type="Pfam" id="PF17919">
    <property type="entry name" value="RT_RNaseH_2"/>
    <property type="match status" value="1"/>
</dbReference>
<evidence type="ECO:0000259" key="13">
    <source>
        <dbReference type="PROSITE" id="PS50158"/>
    </source>
</evidence>
<dbReference type="AlphaFoldDB" id="A0A0V1KR25"/>
<evidence type="ECO:0000256" key="5">
    <source>
        <dbReference type="ARBA" id="ARBA00022722"/>
    </source>
</evidence>
<dbReference type="InterPro" id="IPR012337">
    <property type="entry name" value="RNaseH-like_sf"/>
</dbReference>
<dbReference type="PROSITE" id="PS50158">
    <property type="entry name" value="ZF_CCHC"/>
    <property type="match status" value="1"/>
</dbReference>
<dbReference type="Gene3D" id="3.30.420.10">
    <property type="entry name" value="Ribonuclease H-like superfamily/Ribonuclease H"/>
    <property type="match status" value="1"/>
</dbReference>
<keyword evidence="11" id="KW-0862">Zinc</keyword>
<evidence type="ECO:0000256" key="7">
    <source>
        <dbReference type="ARBA" id="ARBA00022759"/>
    </source>
</evidence>
<dbReference type="GO" id="GO:0015074">
    <property type="term" value="P:DNA integration"/>
    <property type="evidence" value="ECO:0007669"/>
    <property type="project" value="InterPro"/>
</dbReference>
<dbReference type="GO" id="GO:0042575">
    <property type="term" value="C:DNA polymerase complex"/>
    <property type="evidence" value="ECO:0007669"/>
    <property type="project" value="UniProtKB-ARBA"/>
</dbReference>
<dbReference type="Gene3D" id="3.30.70.270">
    <property type="match status" value="2"/>
</dbReference>
<protein>
    <recommendedName>
        <fullName evidence="1">RNA-directed DNA polymerase</fullName>
        <ecNumber evidence="1">2.7.7.49</ecNumber>
    </recommendedName>
</protein>
<gene>
    <name evidence="15" type="primary">pol</name>
    <name evidence="15" type="ORF">T02_5093</name>
</gene>
<dbReference type="CDD" id="cd09274">
    <property type="entry name" value="RNase_HI_RT_Ty3"/>
    <property type="match status" value="1"/>
</dbReference>
<feature type="compositionally biased region" description="Basic residues" evidence="12">
    <location>
        <begin position="250"/>
        <end position="259"/>
    </location>
</feature>
<keyword evidence="7" id="KW-0255">Endonuclease</keyword>
<dbReference type="FunFam" id="3.30.70.270:FF:000045">
    <property type="entry name" value="Transposon Tf2-7 polyprotein"/>
    <property type="match status" value="1"/>
</dbReference>
<evidence type="ECO:0000256" key="2">
    <source>
        <dbReference type="ARBA" id="ARBA00022670"/>
    </source>
</evidence>
<evidence type="ECO:0000256" key="11">
    <source>
        <dbReference type="PROSITE-ProRule" id="PRU00047"/>
    </source>
</evidence>
<keyword evidence="11" id="KW-0863">Zinc-finger</keyword>
<dbReference type="GO" id="GO:0003677">
    <property type="term" value="F:DNA binding"/>
    <property type="evidence" value="ECO:0007669"/>
    <property type="project" value="UniProtKB-KW"/>
</dbReference>
<dbReference type="InterPro" id="IPR043128">
    <property type="entry name" value="Rev_trsase/Diguanyl_cyclase"/>
</dbReference>
<dbReference type="InterPro" id="IPR043502">
    <property type="entry name" value="DNA/RNA_pol_sf"/>
</dbReference>
<keyword evidence="7" id="KW-0378">Hydrolase</keyword>
<evidence type="ECO:0000256" key="10">
    <source>
        <dbReference type="ARBA" id="ARBA00023268"/>
    </source>
</evidence>
<evidence type="ECO:0000256" key="3">
    <source>
        <dbReference type="ARBA" id="ARBA00022679"/>
    </source>
</evidence>
<dbReference type="InterPro" id="IPR050951">
    <property type="entry name" value="Retrovirus_Pol_polyprotein"/>
</dbReference>
<dbReference type="Gene3D" id="1.10.340.70">
    <property type="match status" value="1"/>
</dbReference>